<feature type="chain" id="PRO_5020579796" description="Bifunctional inhibitor/plant lipid transfer protein/seed storage helical domain-containing protein" evidence="1">
    <location>
        <begin position="21"/>
        <end position="109"/>
    </location>
</feature>
<accession>A0A4S8KA99</accession>
<dbReference type="AlphaFoldDB" id="A0A4S8KA99"/>
<keyword evidence="1" id="KW-0732">Signal</keyword>
<dbReference type="Proteomes" id="UP000317650">
    <property type="component" value="Chromosome 4"/>
</dbReference>
<comment type="caution">
    <text evidence="2">The sequence shown here is derived from an EMBL/GenBank/DDBJ whole genome shotgun (WGS) entry which is preliminary data.</text>
</comment>
<sequence length="109" mass="11613">MGKTTCLMILFLMLSLPITAATAAAASSYKVDETAVHSRDCYVGNTLLPMQDSCCYNLRRICHNNVGIGKVQSPQTETEFTTATSTAVQSPQTGVTPSAVGEHLFPSLT</sequence>
<name>A0A4S8KA99_MUSBA</name>
<organism evidence="2 3">
    <name type="scientific">Musa balbisiana</name>
    <name type="common">Banana</name>
    <dbReference type="NCBI Taxonomy" id="52838"/>
    <lineage>
        <taxon>Eukaryota</taxon>
        <taxon>Viridiplantae</taxon>
        <taxon>Streptophyta</taxon>
        <taxon>Embryophyta</taxon>
        <taxon>Tracheophyta</taxon>
        <taxon>Spermatophyta</taxon>
        <taxon>Magnoliopsida</taxon>
        <taxon>Liliopsida</taxon>
        <taxon>Zingiberales</taxon>
        <taxon>Musaceae</taxon>
        <taxon>Musa</taxon>
    </lineage>
</organism>
<evidence type="ECO:0000313" key="3">
    <source>
        <dbReference type="Proteomes" id="UP000317650"/>
    </source>
</evidence>
<keyword evidence="3" id="KW-1185">Reference proteome</keyword>
<protein>
    <recommendedName>
        <fullName evidence="4">Bifunctional inhibitor/plant lipid transfer protein/seed storage helical domain-containing protein</fullName>
    </recommendedName>
</protein>
<feature type="signal peptide" evidence="1">
    <location>
        <begin position="1"/>
        <end position="20"/>
    </location>
</feature>
<reference evidence="2 3" key="1">
    <citation type="journal article" date="2019" name="Nat. Plants">
        <title>Genome sequencing of Musa balbisiana reveals subgenome evolution and function divergence in polyploid bananas.</title>
        <authorList>
            <person name="Yao X."/>
        </authorList>
    </citation>
    <scope>NUCLEOTIDE SEQUENCE [LARGE SCALE GENOMIC DNA]</scope>
    <source>
        <strain evidence="3">cv. DH-PKW</strain>
        <tissue evidence="2">Leaves</tissue>
    </source>
</reference>
<gene>
    <name evidence="2" type="ORF">C4D60_Mb04t07240</name>
</gene>
<evidence type="ECO:0000313" key="2">
    <source>
        <dbReference type="EMBL" id="THU71977.1"/>
    </source>
</evidence>
<evidence type="ECO:0000256" key="1">
    <source>
        <dbReference type="SAM" id="SignalP"/>
    </source>
</evidence>
<dbReference type="EMBL" id="PYDT01000001">
    <property type="protein sequence ID" value="THU71977.1"/>
    <property type="molecule type" value="Genomic_DNA"/>
</dbReference>
<evidence type="ECO:0008006" key="4">
    <source>
        <dbReference type="Google" id="ProtNLM"/>
    </source>
</evidence>
<proteinExistence type="predicted"/>